<feature type="transmembrane region" description="Helical" evidence="1">
    <location>
        <begin position="13"/>
        <end position="34"/>
    </location>
</feature>
<dbReference type="Proteomes" id="UP000193642">
    <property type="component" value="Unassembled WGS sequence"/>
</dbReference>
<dbReference type="EMBL" id="MCGO01000045">
    <property type="protein sequence ID" value="ORY38240.1"/>
    <property type="molecule type" value="Genomic_DNA"/>
</dbReference>
<sequence>MDQTVIVLYHANYFTPAVMSATVLGILIYLVYFINVFEASKLSRTTTLLVTLYILSAIAFAVISYDRYKLGTVLLVSEVSFVFVSMALTAYLWFAFTRSFAILKQRYSKVLLYQIKVVLYFTLLFAMFPLLQIVVNCSLGTARSDIIFVGTVLSGTTTCIMDTFFVITFRQFIQRLSVEMDGIIGEEWDKHKSNYAIIAKYGIISSFFGIVTLIVIPAQL</sequence>
<keyword evidence="1" id="KW-0812">Transmembrane</keyword>
<name>A0A1Y2BTZ8_9FUNG</name>
<proteinExistence type="predicted"/>
<protein>
    <submittedName>
        <fullName evidence="2">Uncharacterized protein</fullName>
    </submittedName>
</protein>
<keyword evidence="3" id="KW-1185">Reference proteome</keyword>
<evidence type="ECO:0000313" key="2">
    <source>
        <dbReference type="EMBL" id="ORY38240.1"/>
    </source>
</evidence>
<feature type="transmembrane region" description="Helical" evidence="1">
    <location>
        <begin position="46"/>
        <end position="65"/>
    </location>
</feature>
<organism evidence="2 3">
    <name type="scientific">Rhizoclosmatium globosum</name>
    <dbReference type="NCBI Taxonomy" id="329046"/>
    <lineage>
        <taxon>Eukaryota</taxon>
        <taxon>Fungi</taxon>
        <taxon>Fungi incertae sedis</taxon>
        <taxon>Chytridiomycota</taxon>
        <taxon>Chytridiomycota incertae sedis</taxon>
        <taxon>Chytridiomycetes</taxon>
        <taxon>Chytridiales</taxon>
        <taxon>Chytriomycetaceae</taxon>
        <taxon>Rhizoclosmatium</taxon>
    </lineage>
</organism>
<comment type="caution">
    <text evidence="2">The sequence shown here is derived from an EMBL/GenBank/DDBJ whole genome shotgun (WGS) entry which is preliminary data.</text>
</comment>
<feature type="transmembrane region" description="Helical" evidence="1">
    <location>
        <begin position="198"/>
        <end position="218"/>
    </location>
</feature>
<reference evidence="2 3" key="1">
    <citation type="submission" date="2016-07" db="EMBL/GenBank/DDBJ databases">
        <title>Pervasive Adenine N6-methylation of Active Genes in Fungi.</title>
        <authorList>
            <consortium name="DOE Joint Genome Institute"/>
            <person name="Mondo S.J."/>
            <person name="Dannebaum R.O."/>
            <person name="Kuo R.C."/>
            <person name="Labutti K."/>
            <person name="Haridas S."/>
            <person name="Kuo A."/>
            <person name="Salamov A."/>
            <person name="Ahrendt S.R."/>
            <person name="Lipzen A."/>
            <person name="Sullivan W."/>
            <person name="Andreopoulos W.B."/>
            <person name="Clum A."/>
            <person name="Lindquist E."/>
            <person name="Daum C."/>
            <person name="Ramamoorthy G.K."/>
            <person name="Gryganskyi A."/>
            <person name="Culley D."/>
            <person name="Magnuson J.K."/>
            <person name="James T.Y."/>
            <person name="O'Malley M.A."/>
            <person name="Stajich J.E."/>
            <person name="Spatafora J.W."/>
            <person name="Visel A."/>
            <person name="Grigoriev I.V."/>
        </authorList>
    </citation>
    <scope>NUCLEOTIDE SEQUENCE [LARGE SCALE GENOMIC DNA]</scope>
    <source>
        <strain evidence="2 3">JEL800</strain>
    </source>
</reference>
<feature type="transmembrane region" description="Helical" evidence="1">
    <location>
        <begin position="71"/>
        <end position="96"/>
    </location>
</feature>
<feature type="transmembrane region" description="Helical" evidence="1">
    <location>
        <begin position="147"/>
        <end position="167"/>
    </location>
</feature>
<keyword evidence="1" id="KW-0472">Membrane</keyword>
<feature type="transmembrane region" description="Helical" evidence="1">
    <location>
        <begin position="117"/>
        <end position="135"/>
    </location>
</feature>
<dbReference type="AlphaFoldDB" id="A0A1Y2BTZ8"/>
<keyword evidence="1" id="KW-1133">Transmembrane helix</keyword>
<evidence type="ECO:0000313" key="3">
    <source>
        <dbReference type="Proteomes" id="UP000193642"/>
    </source>
</evidence>
<gene>
    <name evidence="2" type="ORF">BCR33DRAFT_854204</name>
</gene>
<accession>A0A1Y2BTZ8</accession>
<evidence type="ECO:0000256" key="1">
    <source>
        <dbReference type="SAM" id="Phobius"/>
    </source>
</evidence>